<evidence type="ECO:0000256" key="2">
    <source>
        <dbReference type="ARBA" id="ARBA00010676"/>
    </source>
</evidence>
<dbReference type="InterPro" id="IPR014783">
    <property type="entry name" value="Cu2_ascorb_mOase_CS-2"/>
</dbReference>
<name>A0A979FV03_HYAAZ</name>
<evidence type="ECO:0000256" key="4">
    <source>
        <dbReference type="ARBA" id="ARBA00022525"/>
    </source>
</evidence>
<keyword evidence="4" id="KW-0964">Secreted</keyword>
<keyword evidence="8 13" id="KW-0186">Copper</keyword>
<dbReference type="SUPFAM" id="SSF49742">
    <property type="entry name" value="PHM/PNGase F"/>
    <property type="match status" value="2"/>
</dbReference>
<keyword evidence="7" id="KW-0560">Oxidoreductase</keyword>
<dbReference type="KEGG" id="hazt:108671591"/>
<dbReference type="Gene3D" id="2.60.120.310">
    <property type="entry name" value="Copper type II, ascorbate-dependent monooxygenase, N-terminal domain"/>
    <property type="match status" value="1"/>
</dbReference>
<comment type="cofactor">
    <cofactor evidence="13">
        <name>Cu(2+)</name>
        <dbReference type="ChEBI" id="CHEBI:29036"/>
    </cofactor>
    <text evidence="13">Binds 2 Cu(2+) ions per subunit.</text>
</comment>
<feature type="chain" id="PRO_5037792488" description="peptidylglycine monooxygenase" evidence="15">
    <location>
        <begin position="24"/>
        <end position="355"/>
    </location>
</feature>
<feature type="disulfide bond" evidence="14">
    <location>
        <begin position="81"/>
        <end position="109"/>
    </location>
</feature>
<gene>
    <name evidence="19" type="primary">LOC108671591</name>
</gene>
<dbReference type="InterPro" id="IPR008977">
    <property type="entry name" value="PHM/PNGase_F_dom_sf"/>
</dbReference>
<dbReference type="PANTHER" id="PTHR10680:SF14">
    <property type="entry name" value="PEPTIDYL-GLYCINE ALPHA-AMIDATING MONOOXYGENASE"/>
    <property type="match status" value="1"/>
</dbReference>
<comment type="catalytic activity">
    <reaction evidence="12">
        <text>a [peptide]-C-terminal glycine + 2 L-ascorbate + O2 = a [peptide]-C-terminal (2S)-2-hydroxyglycine + 2 monodehydro-L-ascorbate radical + H2O</text>
        <dbReference type="Rhea" id="RHEA:21452"/>
        <dbReference type="Rhea" id="RHEA-COMP:13486"/>
        <dbReference type="Rhea" id="RHEA-COMP:15321"/>
        <dbReference type="ChEBI" id="CHEBI:15377"/>
        <dbReference type="ChEBI" id="CHEBI:15379"/>
        <dbReference type="ChEBI" id="CHEBI:38290"/>
        <dbReference type="ChEBI" id="CHEBI:59513"/>
        <dbReference type="ChEBI" id="CHEBI:137000"/>
        <dbReference type="ChEBI" id="CHEBI:142768"/>
        <dbReference type="EC" id="1.14.17.3"/>
    </reaction>
</comment>
<dbReference type="GO" id="GO:0016020">
    <property type="term" value="C:membrane"/>
    <property type="evidence" value="ECO:0007669"/>
    <property type="project" value="InterPro"/>
</dbReference>
<dbReference type="PANTHER" id="PTHR10680">
    <property type="entry name" value="PEPTIDYL-GLYCINE ALPHA-AMIDATING MONOOXYGENASE"/>
    <property type="match status" value="1"/>
</dbReference>
<evidence type="ECO:0000256" key="14">
    <source>
        <dbReference type="PIRSR" id="PIRSR600720-3"/>
    </source>
</evidence>
<feature type="binding site" evidence="13">
    <location>
        <position position="294"/>
    </location>
    <ligand>
        <name>Cu(2+)</name>
        <dbReference type="ChEBI" id="CHEBI:29036"/>
        <label>1</label>
        <note>catalytic</note>
    </ligand>
</feature>
<dbReference type="RefSeq" id="XP_047741070.1">
    <property type="nucleotide sequence ID" value="XM_047885114.1"/>
</dbReference>
<feature type="binding site" evidence="13">
    <location>
        <position position="150"/>
    </location>
    <ligand>
        <name>Cu(2+)</name>
        <dbReference type="ChEBI" id="CHEBI:29036"/>
        <label>1</label>
        <note>catalytic</note>
    </ligand>
</feature>
<reference evidence="19" key="1">
    <citation type="submission" date="2025-08" db="UniProtKB">
        <authorList>
            <consortium name="RefSeq"/>
        </authorList>
    </citation>
    <scope>IDENTIFICATION</scope>
    <source>
        <tissue evidence="19">Whole organism</tissue>
    </source>
</reference>
<evidence type="ECO:0000256" key="15">
    <source>
        <dbReference type="SAM" id="SignalP"/>
    </source>
</evidence>
<feature type="binding site" evidence="13">
    <location>
        <position position="75"/>
    </location>
    <ligand>
        <name>Cu(2+)</name>
        <dbReference type="ChEBI" id="CHEBI:29036"/>
        <label>1</label>
        <note>catalytic</note>
    </ligand>
</feature>
<evidence type="ECO:0000256" key="3">
    <source>
        <dbReference type="ARBA" id="ARBA00012689"/>
    </source>
</evidence>
<evidence type="ECO:0000256" key="6">
    <source>
        <dbReference type="ARBA" id="ARBA00022729"/>
    </source>
</evidence>
<keyword evidence="6 15" id="KW-0732">Signal</keyword>
<evidence type="ECO:0000313" key="18">
    <source>
        <dbReference type="Proteomes" id="UP000694843"/>
    </source>
</evidence>
<dbReference type="Pfam" id="PF03712">
    <property type="entry name" value="Cu2_monoox_C"/>
    <property type="match status" value="1"/>
</dbReference>
<dbReference type="GO" id="GO:0006518">
    <property type="term" value="P:peptide metabolic process"/>
    <property type="evidence" value="ECO:0007669"/>
    <property type="project" value="InterPro"/>
</dbReference>
<comment type="similarity">
    <text evidence="2">Belongs to the copper type II ascorbate-dependent monooxygenase family.</text>
</comment>
<dbReference type="InterPro" id="IPR014784">
    <property type="entry name" value="Cu2_ascorb_mOase-like_C"/>
</dbReference>
<evidence type="ECO:0000256" key="7">
    <source>
        <dbReference type="ARBA" id="ARBA00023002"/>
    </source>
</evidence>
<dbReference type="AlphaFoldDB" id="A0A979FV03"/>
<dbReference type="PRINTS" id="PR00790">
    <property type="entry name" value="PAMONOXGNASE"/>
</dbReference>
<feature type="disulfide bond" evidence="14">
    <location>
        <begin position="274"/>
        <end position="295"/>
    </location>
</feature>
<feature type="binding site" evidence="13">
    <location>
        <position position="221"/>
    </location>
    <ligand>
        <name>Cu(2+)</name>
        <dbReference type="ChEBI" id="CHEBI:29036"/>
        <label>1</label>
        <note>catalytic</note>
    </ligand>
</feature>
<evidence type="ECO:0000256" key="8">
    <source>
        <dbReference type="ARBA" id="ARBA00023008"/>
    </source>
</evidence>
<dbReference type="OMA" id="PELYLCT"/>
<evidence type="ECO:0000256" key="13">
    <source>
        <dbReference type="PIRSR" id="PIRSR600720-2"/>
    </source>
</evidence>
<keyword evidence="11" id="KW-0325">Glycoprotein</keyword>
<feature type="signal peptide" evidence="15">
    <location>
        <begin position="1"/>
        <end position="23"/>
    </location>
</feature>
<dbReference type="GeneID" id="108671591"/>
<dbReference type="GO" id="GO:0005576">
    <property type="term" value="C:extracellular region"/>
    <property type="evidence" value="ECO:0007669"/>
    <property type="project" value="UniProtKB-SubCell"/>
</dbReference>
<evidence type="ECO:0000256" key="5">
    <source>
        <dbReference type="ARBA" id="ARBA00022723"/>
    </source>
</evidence>
<evidence type="ECO:0000259" key="16">
    <source>
        <dbReference type="Pfam" id="PF01082"/>
    </source>
</evidence>
<keyword evidence="18" id="KW-1185">Reference proteome</keyword>
<dbReference type="Gene3D" id="2.60.120.230">
    <property type="match status" value="1"/>
</dbReference>
<feature type="domain" description="Copper type II ascorbate-dependent monooxygenase N-terminal" evidence="16">
    <location>
        <begin position="31"/>
        <end position="154"/>
    </location>
</feature>
<feature type="binding site" evidence="13">
    <location>
        <position position="219"/>
    </location>
    <ligand>
        <name>Cu(2+)</name>
        <dbReference type="ChEBI" id="CHEBI:29036"/>
        <label>1</label>
        <note>catalytic</note>
    </ligand>
</feature>
<sequence>MALFRGLLAFGIFLSLGFAIASADKDVLKRFPLLMPNVVPKRDDTYFCTPIRIDPTMDYYITGFQPNTTSALAHHMLVVGCTAPGLDEALWNCGGMAMSNAGFRTAPTCAEGTQIIYAWAMDAPALLLPEGVAFRVGRSSDIKYLVLQVHYASMEPFTDGATDDSGVFVYYKEKPQPRSAGVLLLGTGGRILPQSVEYMETACTIEEDKVIHPFAFRTHTHSLGRVVSGYKVTRRGQEDEWTLLGKKDPQLPQMFYPIATNTTLTRGDRVAARCTMVSDRDTVTLIGATGKDEMCNFYLLYHTEGETLQQKNCFSLGPPFYSWGGGDLRDIPDGDASSLPQGETAHEMGVQVHQM</sequence>
<dbReference type="InterPro" id="IPR000323">
    <property type="entry name" value="Cu2_ascorb_mOase_N"/>
</dbReference>
<keyword evidence="10 14" id="KW-1015">Disulfide bond</keyword>
<dbReference type="PROSITE" id="PS00085">
    <property type="entry name" value="CU2_MONOOXYGENASE_2"/>
    <property type="match status" value="1"/>
</dbReference>
<dbReference type="GO" id="GO:0005507">
    <property type="term" value="F:copper ion binding"/>
    <property type="evidence" value="ECO:0007669"/>
    <property type="project" value="InterPro"/>
</dbReference>
<evidence type="ECO:0000256" key="1">
    <source>
        <dbReference type="ARBA" id="ARBA00004613"/>
    </source>
</evidence>
<dbReference type="FunFam" id="2.60.120.310:FF:000005">
    <property type="entry name" value="Peptidylglycine alpha-hydroxylating monooxygenase"/>
    <property type="match status" value="1"/>
</dbReference>
<organism evidence="18 19">
    <name type="scientific">Hyalella azteca</name>
    <name type="common">Amphipod</name>
    <dbReference type="NCBI Taxonomy" id="294128"/>
    <lineage>
        <taxon>Eukaryota</taxon>
        <taxon>Metazoa</taxon>
        <taxon>Ecdysozoa</taxon>
        <taxon>Arthropoda</taxon>
        <taxon>Crustacea</taxon>
        <taxon>Multicrustacea</taxon>
        <taxon>Malacostraca</taxon>
        <taxon>Eumalacostraca</taxon>
        <taxon>Peracarida</taxon>
        <taxon>Amphipoda</taxon>
        <taxon>Senticaudata</taxon>
        <taxon>Talitrida</taxon>
        <taxon>Talitroidea</taxon>
        <taxon>Hyalellidae</taxon>
        <taxon>Hyalella</taxon>
    </lineage>
</organism>
<evidence type="ECO:0000313" key="19">
    <source>
        <dbReference type="RefSeq" id="XP_047741070.1"/>
    </source>
</evidence>
<dbReference type="InterPro" id="IPR024548">
    <property type="entry name" value="Cu2_monoox_C"/>
</dbReference>
<comment type="subcellular location">
    <subcellularLocation>
        <location evidence="1">Secreted</location>
    </subcellularLocation>
</comment>
<dbReference type="GO" id="GO:0004504">
    <property type="term" value="F:peptidylglycine monooxygenase activity"/>
    <property type="evidence" value="ECO:0007669"/>
    <property type="project" value="UniProtKB-EC"/>
</dbReference>
<proteinExistence type="inferred from homology"/>
<dbReference type="InterPro" id="IPR000720">
    <property type="entry name" value="PHM/PAL"/>
</dbReference>
<feature type="binding site" evidence="13">
    <location>
        <position position="74"/>
    </location>
    <ligand>
        <name>Cu(2+)</name>
        <dbReference type="ChEBI" id="CHEBI:29036"/>
        <label>1</label>
        <note>catalytic</note>
    </ligand>
</feature>
<evidence type="ECO:0000259" key="17">
    <source>
        <dbReference type="Pfam" id="PF03712"/>
    </source>
</evidence>
<dbReference type="InterPro" id="IPR036939">
    <property type="entry name" value="Cu2_ascorb_mOase_N_sf"/>
</dbReference>
<dbReference type="Pfam" id="PF01082">
    <property type="entry name" value="Cu2_monooxygen"/>
    <property type="match status" value="1"/>
</dbReference>
<evidence type="ECO:0000256" key="10">
    <source>
        <dbReference type="ARBA" id="ARBA00023157"/>
    </source>
</evidence>
<dbReference type="Proteomes" id="UP000694843">
    <property type="component" value="Unplaced"/>
</dbReference>
<protein>
    <recommendedName>
        <fullName evidence="3">peptidylglycine monooxygenase</fullName>
        <ecNumber evidence="3">1.14.17.3</ecNumber>
    </recommendedName>
</protein>
<keyword evidence="9 19" id="KW-0503">Monooxygenase</keyword>
<dbReference type="OrthoDB" id="10044505at2759"/>
<feature type="disulfide bond" evidence="14">
    <location>
        <begin position="48"/>
        <end position="93"/>
    </location>
</feature>
<feature type="domain" description="Copper type II ascorbate-dependent monooxygenase C-terminal" evidence="17">
    <location>
        <begin position="179"/>
        <end position="323"/>
    </location>
</feature>
<evidence type="ECO:0000256" key="12">
    <source>
        <dbReference type="ARBA" id="ARBA00048431"/>
    </source>
</evidence>
<dbReference type="EC" id="1.14.17.3" evidence="3"/>
<keyword evidence="5 13" id="KW-0479">Metal-binding</keyword>
<accession>A0A979FV03</accession>
<evidence type="ECO:0000256" key="11">
    <source>
        <dbReference type="ARBA" id="ARBA00023180"/>
    </source>
</evidence>
<dbReference type="CTD" id="37823"/>
<evidence type="ECO:0000256" key="9">
    <source>
        <dbReference type="ARBA" id="ARBA00023033"/>
    </source>
</evidence>